<dbReference type="PANTHER" id="PTHR43163:SF6">
    <property type="entry name" value="DIPEPTIDE TRANSPORT SYSTEM PERMEASE PROTEIN DPPB-RELATED"/>
    <property type="match status" value="1"/>
</dbReference>
<keyword evidence="2 7" id="KW-0813">Transport</keyword>
<keyword evidence="3" id="KW-1003">Cell membrane</keyword>
<keyword evidence="4 7" id="KW-0812">Transmembrane</keyword>
<dbReference type="InterPro" id="IPR000515">
    <property type="entry name" value="MetI-like"/>
</dbReference>
<dbReference type="Pfam" id="PF00528">
    <property type="entry name" value="BPD_transp_1"/>
    <property type="match status" value="1"/>
</dbReference>
<dbReference type="GeneID" id="77175615"/>
<dbReference type="Proteomes" id="UP000509722">
    <property type="component" value="Chromosome"/>
</dbReference>
<dbReference type="CDD" id="cd06261">
    <property type="entry name" value="TM_PBP2"/>
    <property type="match status" value="1"/>
</dbReference>
<reference evidence="9" key="2">
    <citation type="submission" date="2022-12" db="EMBL/GenBank/DDBJ databases">
        <title>Species Delineation and Comparative Genomics within the Campylobacter ureolyticus Complex.</title>
        <authorList>
            <person name="Maki J."/>
            <person name="Howard M."/>
            <person name="Connelly S."/>
            <person name="Hardy D.J."/>
            <person name="Cameron A."/>
        </authorList>
    </citation>
    <scope>NUCLEOTIDE SEQUENCE</scope>
    <source>
        <strain evidence="9">URMC_786</strain>
    </source>
</reference>
<dbReference type="OrthoDB" id="9778910at2"/>
<feature type="transmembrane region" description="Helical" evidence="7">
    <location>
        <begin position="172"/>
        <end position="194"/>
    </location>
</feature>
<evidence type="ECO:0000256" key="2">
    <source>
        <dbReference type="ARBA" id="ARBA00022448"/>
    </source>
</evidence>
<dbReference type="Gene3D" id="1.10.3720.10">
    <property type="entry name" value="MetI-like"/>
    <property type="match status" value="1"/>
</dbReference>
<dbReference type="PROSITE" id="PS50928">
    <property type="entry name" value="ABC_TM1"/>
    <property type="match status" value="1"/>
</dbReference>
<dbReference type="NCBIfam" id="NF007677">
    <property type="entry name" value="PRK10352.1"/>
    <property type="match status" value="1"/>
</dbReference>
<name>A0A381EA52_9BACT</name>
<evidence type="ECO:0000313" key="12">
    <source>
        <dbReference type="Proteomes" id="UP001075461"/>
    </source>
</evidence>
<evidence type="ECO:0000313" key="11">
    <source>
        <dbReference type="Proteomes" id="UP000509722"/>
    </source>
</evidence>
<proteinExistence type="inferred from homology"/>
<feature type="transmembrane region" description="Helical" evidence="7">
    <location>
        <begin position="133"/>
        <end position="160"/>
    </location>
</feature>
<sequence length="314" mass="35335">MFKFILKRVFLIVPLLFGVSIFVFFILRLNGTDAVLSYLTVSGIVPTDEAINEARVHLGLDKPILMQYILWLKDALMLDFGTSYLTNRDVMGDMIYYLPATLKLAGFALFITLVVSIPVGIICSIYKDSFFDYIIRFFCFLGVCTPNFWLGLLLVVFFSIKLGILPPFGIGGISHLIMPAFSIAFMSMAINIRFIRSNMLNIKNERFVYYAKLRGVKMRKIQTNHIFLNALIPVVTAIGMHIGELVGGALIVENIFAYPGVGRYAVSAISNNDYPVVQCFVLMMSFVFIVINLIIDIVYALIDPRIRLGLESSK</sequence>
<dbReference type="RefSeq" id="WP_018713837.1">
    <property type="nucleotide sequence ID" value="NZ_BQNW01000001.1"/>
</dbReference>
<evidence type="ECO:0000256" key="6">
    <source>
        <dbReference type="ARBA" id="ARBA00023136"/>
    </source>
</evidence>
<dbReference type="GO" id="GO:0005886">
    <property type="term" value="C:plasma membrane"/>
    <property type="evidence" value="ECO:0007669"/>
    <property type="project" value="UniProtKB-SubCell"/>
</dbReference>
<feature type="transmembrane region" description="Helical" evidence="7">
    <location>
        <begin position="9"/>
        <end position="29"/>
    </location>
</feature>
<evidence type="ECO:0000256" key="1">
    <source>
        <dbReference type="ARBA" id="ARBA00004651"/>
    </source>
</evidence>
<keyword evidence="6 7" id="KW-0472">Membrane</keyword>
<dbReference type="Proteomes" id="UP001075461">
    <property type="component" value="Unassembled WGS sequence"/>
</dbReference>
<evidence type="ECO:0000313" key="9">
    <source>
        <dbReference type="EMBL" id="MCZ6162470.1"/>
    </source>
</evidence>
<dbReference type="InterPro" id="IPR045621">
    <property type="entry name" value="BPD_transp_1_N"/>
</dbReference>
<feature type="transmembrane region" description="Helical" evidence="7">
    <location>
        <begin position="226"/>
        <end position="252"/>
    </location>
</feature>
<accession>A0A381EA52</accession>
<protein>
    <submittedName>
        <fullName evidence="9">Nickel ABC transporter permease subunit NikB</fullName>
    </submittedName>
    <submittedName>
        <fullName evidence="10">Nickel ABC transporter, permease protein</fullName>
    </submittedName>
</protein>
<evidence type="ECO:0000256" key="5">
    <source>
        <dbReference type="ARBA" id="ARBA00022989"/>
    </source>
</evidence>
<dbReference type="EMBL" id="JAPXGP010000009">
    <property type="protein sequence ID" value="MCZ6162470.1"/>
    <property type="molecule type" value="Genomic_DNA"/>
</dbReference>
<evidence type="ECO:0000256" key="7">
    <source>
        <dbReference type="RuleBase" id="RU363032"/>
    </source>
</evidence>
<feature type="domain" description="ABC transmembrane type-1" evidence="8">
    <location>
        <begin position="98"/>
        <end position="299"/>
    </location>
</feature>
<evidence type="ECO:0000256" key="4">
    <source>
        <dbReference type="ARBA" id="ARBA00022692"/>
    </source>
</evidence>
<dbReference type="SUPFAM" id="SSF161098">
    <property type="entry name" value="MetI-like"/>
    <property type="match status" value="1"/>
</dbReference>
<reference evidence="10 11" key="1">
    <citation type="submission" date="2020-05" db="EMBL/GenBank/DDBJ databases">
        <title>Complete genome sequencing of Campylobacter and Arcobacter type strains.</title>
        <authorList>
            <person name="Miller W.G."/>
            <person name="Yee E."/>
        </authorList>
    </citation>
    <scope>NUCLEOTIDE SEQUENCE [LARGE SCALE GENOMIC DNA]</scope>
    <source>
        <strain evidence="10 11">LMG 6451</strain>
    </source>
</reference>
<evidence type="ECO:0000259" key="8">
    <source>
        <dbReference type="PROSITE" id="PS50928"/>
    </source>
</evidence>
<evidence type="ECO:0000256" key="3">
    <source>
        <dbReference type="ARBA" id="ARBA00022475"/>
    </source>
</evidence>
<comment type="similarity">
    <text evidence="7">Belongs to the binding-protein-dependent transport system permease family.</text>
</comment>
<dbReference type="Pfam" id="PF19300">
    <property type="entry name" value="BPD_transp_1_N"/>
    <property type="match status" value="1"/>
</dbReference>
<keyword evidence="5 7" id="KW-1133">Transmembrane helix</keyword>
<dbReference type="EMBL" id="CP053832">
    <property type="protein sequence ID" value="QKF84199.1"/>
    <property type="molecule type" value="Genomic_DNA"/>
</dbReference>
<dbReference type="AlphaFoldDB" id="A0A381EA52"/>
<organism evidence="9 12">
    <name type="scientific">Campylobacter ureolyticus</name>
    <dbReference type="NCBI Taxonomy" id="827"/>
    <lineage>
        <taxon>Bacteria</taxon>
        <taxon>Pseudomonadati</taxon>
        <taxon>Campylobacterota</taxon>
        <taxon>Epsilonproteobacteria</taxon>
        <taxon>Campylobacterales</taxon>
        <taxon>Campylobacteraceae</taxon>
        <taxon>Campylobacter</taxon>
    </lineage>
</organism>
<feature type="transmembrane region" description="Helical" evidence="7">
    <location>
        <begin position="104"/>
        <end position="126"/>
    </location>
</feature>
<dbReference type="PANTHER" id="PTHR43163">
    <property type="entry name" value="DIPEPTIDE TRANSPORT SYSTEM PERMEASE PROTEIN DPPB-RELATED"/>
    <property type="match status" value="1"/>
</dbReference>
<comment type="subcellular location">
    <subcellularLocation>
        <location evidence="1 7">Cell membrane</location>
        <topology evidence="1 7">Multi-pass membrane protein</topology>
    </subcellularLocation>
</comment>
<dbReference type="GO" id="GO:0071916">
    <property type="term" value="F:dipeptide transmembrane transporter activity"/>
    <property type="evidence" value="ECO:0007669"/>
    <property type="project" value="TreeGrafter"/>
</dbReference>
<evidence type="ECO:0000313" key="10">
    <source>
        <dbReference type="EMBL" id="QKF84199.1"/>
    </source>
</evidence>
<gene>
    <name evidence="9" type="primary">nikB</name>
    <name evidence="10" type="synonym">nikB2</name>
    <name evidence="10" type="ORF">CURT_0706</name>
    <name evidence="9" type="ORF">O6B92_09035</name>
</gene>
<dbReference type="InterPro" id="IPR035906">
    <property type="entry name" value="MetI-like_sf"/>
</dbReference>
<feature type="transmembrane region" description="Helical" evidence="7">
    <location>
        <begin position="280"/>
        <end position="302"/>
    </location>
</feature>